<organism evidence="1">
    <name type="scientific">viral metagenome</name>
    <dbReference type="NCBI Taxonomy" id="1070528"/>
    <lineage>
        <taxon>unclassified sequences</taxon>
        <taxon>metagenomes</taxon>
        <taxon>organismal metagenomes</taxon>
    </lineage>
</organism>
<name>A0A6M3J1K2_9ZZZZ</name>
<dbReference type="AlphaFoldDB" id="A0A6M3J1K2"/>
<protein>
    <submittedName>
        <fullName evidence="1">Uncharacterized protein</fullName>
    </submittedName>
</protein>
<evidence type="ECO:0000313" key="1">
    <source>
        <dbReference type="EMBL" id="QJA63474.1"/>
    </source>
</evidence>
<dbReference type="EMBL" id="MT141498">
    <property type="protein sequence ID" value="QJA63474.1"/>
    <property type="molecule type" value="Genomic_DNA"/>
</dbReference>
<evidence type="ECO:0000313" key="2">
    <source>
        <dbReference type="EMBL" id="QJA80328.1"/>
    </source>
</evidence>
<dbReference type="EMBL" id="MT142417">
    <property type="protein sequence ID" value="QJA80328.1"/>
    <property type="molecule type" value="Genomic_DNA"/>
</dbReference>
<reference evidence="1" key="1">
    <citation type="submission" date="2020-03" db="EMBL/GenBank/DDBJ databases">
        <title>The deep terrestrial virosphere.</title>
        <authorList>
            <person name="Holmfeldt K."/>
            <person name="Nilsson E."/>
            <person name="Simone D."/>
            <person name="Lopez-Fernandez M."/>
            <person name="Wu X."/>
            <person name="de Brujin I."/>
            <person name="Lundin D."/>
            <person name="Andersson A."/>
            <person name="Bertilsson S."/>
            <person name="Dopson M."/>
        </authorList>
    </citation>
    <scope>NUCLEOTIDE SEQUENCE</scope>
    <source>
        <strain evidence="2">MM415A00745</strain>
        <strain evidence="1">MM415B00626</strain>
    </source>
</reference>
<proteinExistence type="predicted"/>
<sequence>MLTNQQRLELKNALAQSRVSPEQEAQTQMKQQQEALAEKEATLARPDVISLLKKSLTTIGFLKRNPKIVAKHFQISHSFVAEFAKEMAMEGKSIEDGLEEVAGRQAEERRELKDHYDQYKNAKGLDTLDFKKIHSAIMNDPTVEDKKKQALTLLISQFQQEPKAALLLEHIARHKKHNALQEQIGSRIRTTNQLKKELDVLDKQMNDASDPSKASKARVEFNNKFLQLDKLEQESFDTFKDPTKTPDMSYWSTVKVLAADMSVGINKGVEFYLPKAWSESWIKNAEDWRRMYDDVYGSDPDANRLISPRGTAVQMISGAIPGIVAWHYVAGFLGMKTVFGSKLLAEGTRLAASGVVDKALPILYQTYQGNLGLQGLGPFNEEESGALTEALHGSTVAVVGGSILGTGVKGLSYLFRQSVDAAQMMSLRLMNTSTGQRIFPVGSSTSVAGFKEKAATSLARKRLERMFSNSATLDKETGEMVLSDTAKMSLFNLAKEVETSPKRWHALGENVQLMIDTLEALGVKGLTHPKPSPELLYLEGLASGADKEVVEDVLKAYGKTVNDLNPDILTIMKSRDDEMEKLFNHHYFQNVVKKVQDEEVKLGTKGIQATGINAQVGKRVAEAMGGKLKTAVKEAVEKTKTKPKAQPPKVKPTVTSKNTEAFMKKLNSLPSSERKAFAKAHGIDLTKLGAQLKPVKVSNKFLSLLDKREAVIYDEILKKQGINKAVMTTVNHRVNAALMLIGNHLRKGRTEQASKVFRAAVNSLVALRKTDGKLVNKAVKEGGSKLRTTFEQLKLKGSVK</sequence>
<gene>
    <name evidence="2" type="ORF">MM415A00745_0007</name>
    <name evidence="1" type="ORF">MM415B00626_0007</name>
</gene>
<accession>A0A6M3J1K2</accession>